<feature type="domain" description="Tyrosinase copper-binding" evidence="4">
    <location>
        <begin position="124"/>
        <end position="141"/>
    </location>
</feature>
<reference evidence="6 7" key="1">
    <citation type="submission" date="2019-12" db="EMBL/GenBank/DDBJ databases">
        <title>Draft genome sequence of the ascomycete Xylaria multiplex DSM 110363.</title>
        <authorList>
            <person name="Buettner E."/>
            <person name="Kellner H."/>
        </authorList>
    </citation>
    <scope>NUCLEOTIDE SEQUENCE [LARGE SCALE GENOMIC DNA]</scope>
    <source>
        <strain evidence="6 7">DSM 110363</strain>
    </source>
</reference>
<dbReference type="PROSITE" id="PS00497">
    <property type="entry name" value="TYROSINASE_1"/>
    <property type="match status" value="1"/>
</dbReference>
<evidence type="ECO:0000259" key="4">
    <source>
        <dbReference type="PROSITE" id="PS00497"/>
    </source>
</evidence>
<evidence type="ECO:0000256" key="2">
    <source>
        <dbReference type="ARBA" id="ARBA00023002"/>
    </source>
</evidence>
<dbReference type="PRINTS" id="PR00092">
    <property type="entry name" value="TYROSINASE"/>
</dbReference>
<dbReference type="Gene3D" id="1.10.1280.10">
    <property type="entry name" value="Di-copper center containing domain from catechol oxidase"/>
    <property type="match status" value="1"/>
</dbReference>
<accession>A0A7C8NDA9</accession>
<protein>
    <recommendedName>
        <fullName evidence="4 5">Tyrosinase copper-binding domain-containing protein</fullName>
    </recommendedName>
</protein>
<feature type="domain" description="Tyrosinase copper-binding" evidence="5">
    <location>
        <begin position="314"/>
        <end position="325"/>
    </location>
</feature>
<dbReference type="InterPro" id="IPR008922">
    <property type="entry name" value="Di-copper_centre_dom_sf"/>
</dbReference>
<feature type="chain" id="PRO_5028902029" description="Tyrosinase copper-binding domain-containing protein" evidence="3">
    <location>
        <begin position="19"/>
        <end position="391"/>
    </location>
</feature>
<organism evidence="6 7">
    <name type="scientific">Xylaria multiplex</name>
    <dbReference type="NCBI Taxonomy" id="323545"/>
    <lineage>
        <taxon>Eukaryota</taxon>
        <taxon>Fungi</taxon>
        <taxon>Dikarya</taxon>
        <taxon>Ascomycota</taxon>
        <taxon>Pezizomycotina</taxon>
        <taxon>Sordariomycetes</taxon>
        <taxon>Xylariomycetidae</taxon>
        <taxon>Xylariales</taxon>
        <taxon>Xylariaceae</taxon>
        <taxon>Xylaria</taxon>
    </lineage>
</organism>
<evidence type="ECO:0000313" key="7">
    <source>
        <dbReference type="Proteomes" id="UP000481858"/>
    </source>
</evidence>
<keyword evidence="7" id="KW-1185">Reference proteome</keyword>
<gene>
    <name evidence="6" type="ORF">GQX73_g951</name>
</gene>
<name>A0A7C8NDA9_9PEZI</name>
<sequence>MRFTKLALPLLGLPLITAKPLVARTDTESVQDLNEQALSALQSLSDNSTETSTTEKRASKCNIFNAKVRKDWKFLSSAEKKKYIAAVKCLQAKPSIADPSFAPGARSRYDDFVAVHINQTLSIHGTGNFLTWHRYFTYAYETALRNECGYTGYQPYWNWLDNTADPSKSPLFDGSDTSFSGDGSFVAHNGSVTANGNVFIPSGKGGGCVTSGPFVDYVINLGPVNPIQDGMEPAPETLGYNPHCLSRDLSSFTASGWLTLPNILNVTVGAAARSVLLFQNELQGRFTDGFLGLHTAGHGVAGGVSGDLFGSPVDPVFFLHHAQVDRIYWIWQALHPFQAKTIAGTITLFNTPPSRDTSVNDLIYLGVNAPSKKIGSLLDTLGGDPLCYIYV</sequence>
<dbReference type="GO" id="GO:0016491">
    <property type="term" value="F:oxidoreductase activity"/>
    <property type="evidence" value="ECO:0007669"/>
    <property type="project" value="UniProtKB-KW"/>
</dbReference>
<evidence type="ECO:0000256" key="1">
    <source>
        <dbReference type="ARBA" id="ARBA00022723"/>
    </source>
</evidence>
<feature type="signal peptide" evidence="3">
    <location>
        <begin position="1"/>
        <end position="18"/>
    </location>
</feature>
<dbReference type="InterPro" id="IPR050316">
    <property type="entry name" value="Tyrosinase/Hemocyanin"/>
</dbReference>
<evidence type="ECO:0000313" key="6">
    <source>
        <dbReference type="EMBL" id="KAF2972677.1"/>
    </source>
</evidence>
<dbReference type="OrthoDB" id="6132182at2759"/>
<dbReference type="InterPro" id="IPR002227">
    <property type="entry name" value="Tyrosinase_Cu-bd"/>
</dbReference>
<keyword evidence="2" id="KW-0560">Oxidoreductase</keyword>
<dbReference type="AlphaFoldDB" id="A0A7C8NDA9"/>
<dbReference type="EMBL" id="WUBL01000005">
    <property type="protein sequence ID" value="KAF2972677.1"/>
    <property type="molecule type" value="Genomic_DNA"/>
</dbReference>
<dbReference type="Proteomes" id="UP000481858">
    <property type="component" value="Unassembled WGS sequence"/>
</dbReference>
<evidence type="ECO:0000259" key="5">
    <source>
        <dbReference type="PROSITE" id="PS00498"/>
    </source>
</evidence>
<dbReference type="PROSITE" id="PS00498">
    <property type="entry name" value="TYROSINASE_2"/>
    <property type="match status" value="1"/>
</dbReference>
<dbReference type="InParanoid" id="A0A7C8NDA9"/>
<proteinExistence type="predicted"/>
<comment type="caution">
    <text evidence="6">The sequence shown here is derived from an EMBL/GenBank/DDBJ whole genome shotgun (WGS) entry which is preliminary data.</text>
</comment>
<keyword evidence="1" id="KW-0479">Metal-binding</keyword>
<evidence type="ECO:0000256" key="3">
    <source>
        <dbReference type="SAM" id="SignalP"/>
    </source>
</evidence>
<dbReference type="Pfam" id="PF00264">
    <property type="entry name" value="Tyrosinase"/>
    <property type="match status" value="1"/>
</dbReference>
<dbReference type="GO" id="GO:0046872">
    <property type="term" value="F:metal ion binding"/>
    <property type="evidence" value="ECO:0007669"/>
    <property type="project" value="UniProtKB-KW"/>
</dbReference>
<dbReference type="PANTHER" id="PTHR11474:SF125">
    <property type="entry name" value="N-ACETYL-6-HYDROXYTRYPTOPHAN OXIDASE IVOB-RELATED"/>
    <property type="match status" value="1"/>
</dbReference>
<dbReference type="PANTHER" id="PTHR11474">
    <property type="entry name" value="TYROSINASE FAMILY MEMBER"/>
    <property type="match status" value="1"/>
</dbReference>
<keyword evidence="3" id="KW-0732">Signal</keyword>
<dbReference type="SUPFAM" id="SSF48056">
    <property type="entry name" value="Di-copper centre-containing domain"/>
    <property type="match status" value="1"/>
</dbReference>